<dbReference type="EMBL" id="BPQR01000041">
    <property type="protein sequence ID" value="GJE07125.1"/>
    <property type="molecule type" value="Genomic_DNA"/>
</dbReference>
<organism evidence="1 2">
    <name type="scientific">Methylobacterium jeotgali</name>
    <dbReference type="NCBI Taxonomy" id="381630"/>
    <lineage>
        <taxon>Bacteria</taxon>
        <taxon>Pseudomonadati</taxon>
        <taxon>Pseudomonadota</taxon>
        <taxon>Alphaproteobacteria</taxon>
        <taxon>Hyphomicrobiales</taxon>
        <taxon>Methylobacteriaceae</taxon>
        <taxon>Methylobacterium</taxon>
    </lineage>
</organism>
<protein>
    <submittedName>
        <fullName evidence="1">Uncharacterized protein</fullName>
    </submittedName>
</protein>
<dbReference type="Proteomes" id="UP001055102">
    <property type="component" value="Unassembled WGS sequence"/>
</dbReference>
<name>A0ABQ4SV91_9HYPH</name>
<sequence>MLEERLARCSPAEAAAFWKAVRRCYAGAVEPEKGRA</sequence>
<keyword evidence="2" id="KW-1185">Reference proteome</keyword>
<accession>A0ABQ4SV91</accession>
<evidence type="ECO:0000313" key="2">
    <source>
        <dbReference type="Proteomes" id="UP001055102"/>
    </source>
</evidence>
<proteinExistence type="predicted"/>
<comment type="caution">
    <text evidence="1">The sequence shown here is derived from an EMBL/GenBank/DDBJ whole genome shotgun (WGS) entry which is preliminary data.</text>
</comment>
<reference evidence="1" key="1">
    <citation type="journal article" date="2021" name="Front. Microbiol.">
        <title>Comprehensive Comparative Genomics and Phenotyping of Methylobacterium Species.</title>
        <authorList>
            <person name="Alessa O."/>
            <person name="Ogura Y."/>
            <person name="Fujitani Y."/>
            <person name="Takami H."/>
            <person name="Hayashi T."/>
            <person name="Sahin N."/>
            <person name="Tani A."/>
        </authorList>
    </citation>
    <scope>NUCLEOTIDE SEQUENCE</scope>
    <source>
        <strain evidence="1">LMG 23639</strain>
    </source>
</reference>
<reference evidence="1" key="2">
    <citation type="submission" date="2021-08" db="EMBL/GenBank/DDBJ databases">
        <authorList>
            <person name="Tani A."/>
            <person name="Ola A."/>
            <person name="Ogura Y."/>
            <person name="Katsura K."/>
            <person name="Hayashi T."/>
        </authorList>
    </citation>
    <scope>NUCLEOTIDE SEQUENCE</scope>
    <source>
        <strain evidence="1">LMG 23639</strain>
    </source>
</reference>
<evidence type="ECO:0000313" key="1">
    <source>
        <dbReference type="EMBL" id="GJE07125.1"/>
    </source>
</evidence>
<gene>
    <name evidence="1" type="ORF">AOPFMNJM_2449</name>
</gene>